<dbReference type="GO" id="GO:0008270">
    <property type="term" value="F:zinc ion binding"/>
    <property type="evidence" value="ECO:0007669"/>
    <property type="project" value="UniProtKB-KW"/>
</dbReference>
<gene>
    <name evidence="2" type="ORF">HQ394_02145</name>
</gene>
<proteinExistence type="predicted"/>
<dbReference type="InterPro" id="IPR019401">
    <property type="entry name" value="Znf_CHCC"/>
</dbReference>
<protein>
    <submittedName>
        <fullName evidence="2">Zinc-finger domain-containing protein</fullName>
    </submittedName>
</protein>
<name>A0A7H1MY40_9PROT</name>
<dbReference type="AlphaFoldDB" id="A0A7H1MY40"/>
<evidence type="ECO:0000313" key="2">
    <source>
        <dbReference type="EMBL" id="QNT68376.1"/>
    </source>
</evidence>
<evidence type="ECO:0000313" key="3">
    <source>
        <dbReference type="Proteomes" id="UP000516369"/>
    </source>
</evidence>
<feature type="domain" description="Zinc finger CHCC-type" evidence="1">
    <location>
        <begin position="28"/>
        <end position="62"/>
    </location>
</feature>
<sequence length="74" mass="7757">MTIVSSSASTQTRPPLEIDETILTDHPVVGCDGGGGALGHPLVYLRIGAARDVVCPYCSRHYVLKDGVAPVADH</sequence>
<dbReference type="EMBL" id="CP053923">
    <property type="protein sequence ID" value="QNT68376.1"/>
    <property type="molecule type" value="Genomic_DNA"/>
</dbReference>
<organism evidence="2 3">
    <name type="scientific">Defluviicoccus vanus</name>
    <dbReference type="NCBI Taxonomy" id="111831"/>
    <lineage>
        <taxon>Bacteria</taxon>
        <taxon>Pseudomonadati</taxon>
        <taxon>Pseudomonadota</taxon>
        <taxon>Alphaproteobacteria</taxon>
        <taxon>Rhodospirillales</taxon>
        <taxon>Rhodospirillaceae</taxon>
        <taxon>Defluviicoccus</taxon>
    </lineage>
</organism>
<dbReference type="Gene3D" id="2.60.260.40">
    <property type="entry name" value="q5lls5 like domains"/>
    <property type="match status" value="1"/>
</dbReference>
<dbReference type="Pfam" id="PF10276">
    <property type="entry name" value="zf-CHCC"/>
    <property type="match status" value="1"/>
</dbReference>
<keyword evidence="3" id="KW-1185">Reference proteome</keyword>
<accession>A0A7H1MY40</accession>
<dbReference type="KEGG" id="dvn:HQ394_02145"/>
<reference evidence="2 3" key="1">
    <citation type="submission" date="2020-05" db="EMBL/GenBank/DDBJ databases">
        <title>Complete closed genome sequence of Defluviicoccus vanus.</title>
        <authorList>
            <person name="Bessarab I."/>
            <person name="Arumugam K."/>
            <person name="Maszenan A.M."/>
            <person name="Seviour R.J."/>
            <person name="Williams R.B."/>
        </authorList>
    </citation>
    <scope>NUCLEOTIDE SEQUENCE [LARGE SCALE GENOMIC DNA]</scope>
    <source>
        <strain evidence="2 3">Ben 114</strain>
    </source>
</reference>
<keyword evidence="2" id="KW-0862">Zinc</keyword>
<keyword evidence="2" id="KW-0479">Metal-binding</keyword>
<dbReference type="Proteomes" id="UP000516369">
    <property type="component" value="Chromosome"/>
</dbReference>
<keyword evidence="2" id="KW-0863">Zinc-finger</keyword>
<evidence type="ECO:0000259" key="1">
    <source>
        <dbReference type="Pfam" id="PF10276"/>
    </source>
</evidence>